<dbReference type="AlphaFoldDB" id="A0AAU8MQ08"/>
<dbReference type="EMBL" id="CP159925">
    <property type="protein sequence ID" value="XCO74096.1"/>
    <property type="molecule type" value="Genomic_DNA"/>
</dbReference>
<accession>A0AAU8MQ08</accession>
<dbReference type="RefSeq" id="WP_363796953.1">
    <property type="nucleotide sequence ID" value="NZ_CP159925.1"/>
</dbReference>
<organism evidence="1">
    <name type="scientific">Lysobacter firmicutimachus</name>
    <dbReference type="NCBI Taxonomy" id="1792846"/>
    <lineage>
        <taxon>Bacteria</taxon>
        <taxon>Pseudomonadati</taxon>
        <taxon>Pseudomonadota</taxon>
        <taxon>Gammaproteobacteria</taxon>
        <taxon>Lysobacterales</taxon>
        <taxon>Lysobacteraceae</taxon>
        <taxon>Lysobacter</taxon>
    </lineage>
</organism>
<proteinExistence type="predicted"/>
<evidence type="ECO:0000313" key="1">
    <source>
        <dbReference type="EMBL" id="XCO74096.1"/>
    </source>
</evidence>
<reference evidence="1" key="1">
    <citation type="submission" date="2024-06" db="EMBL/GenBank/DDBJ databases">
        <authorList>
            <person name="Li S."/>
        </authorList>
    </citation>
    <scope>NUCLEOTIDE SEQUENCE</scope>
    <source>
        <strain evidence="1">SR10</strain>
    </source>
</reference>
<dbReference type="Pfam" id="PF13665">
    <property type="entry name" value="Tox-PAAR-like"/>
    <property type="match status" value="1"/>
</dbReference>
<gene>
    <name evidence="1" type="ORF">ABU614_17150</name>
</gene>
<protein>
    <submittedName>
        <fullName evidence="1">DUF4150 domain-containing protein</fullName>
    </submittedName>
</protein>
<name>A0AAU8MQ08_9GAMM</name>
<sequence length="128" mass="12888">MTMPVNTTMTGQCLAISVNMTPPAIPIPYCNIGSRSQAVSTCPHIQICGAPACNLSAIITSSNGDQPGSMGGVASGTVGSTCRNIKGSSKLSLSCMPATCLSHPTLQNSTNTVGSDVSPCQGKVLCTP</sequence>